<gene>
    <name evidence="2" type="ORF">BaRGS_00025980</name>
</gene>
<dbReference type="EMBL" id="JACVVK020000238">
    <property type="protein sequence ID" value="KAK7482814.1"/>
    <property type="molecule type" value="Genomic_DNA"/>
</dbReference>
<evidence type="ECO:0000256" key="1">
    <source>
        <dbReference type="SAM" id="Phobius"/>
    </source>
</evidence>
<evidence type="ECO:0000313" key="2">
    <source>
        <dbReference type="EMBL" id="KAK7482814.1"/>
    </source>
</evidence>
<proteinExistence type="predicted"/>
<feature type="transmembrane region" description="Helical" evidence="1">
    <location>
        <begin position="21"/>
        <end position="42"/>
    </location>
</feature>
<keyword evidence="3" id="KW-1185">Reference proteome</keyword>
<dbReference type="AlphaFoldDB" id="A0ABD0K664"/>
<accession>A0ABD0K664</accession>
<comment type="caution">
    <text evidence="2">The sequence shown here is derived from an EMBL/GenBank/DDBJ whole genome shotgun (WGS) entry which is preliminary data.</text>
</comment>
<organism evidence="2 3">
    <name type="scientific">Batillaria attramentaria</name>
    <dbReference type="NCBI Taxonomy" id="370345"/>
    <lineage>
        <taxon>Eukaryota</taxon>
        <taxon>Metazoa</taxon>
        <taxon>Spiralia</taxon>
        <taxon>Lophotrochozoa</taxon>
        <taxon>Mollusca</taxon>
        <taxon>Gastropoda</taxon>
        <taxon>Caenogastropoda</taxon>
        <taxon>Sorbeoconcha</taxon>
        <taxon>Cerithioidea</taxon>
        <taxon>Batillariidae</taxon>
        <taxon>Batillaria</taxon>
    </lineage>
</organism>
<keyword evidence="1" id="KW-0472">Membrane</keyword>
<sequence length="73" mass="8017">MSGGTVSTRNVTERLDRSPSAVILWAVYIFMIALTFAVIPTLNGVAFGTERLCVFDTGERESRGLLRCLPALR</sequence>
<protein>
    <submittedName>
        <fullName evidence="2">Uncharacterized protein</fullName>
    </submittedName>
</protein>
<reference evidence="2 3" key="1">
    <citation type="journal article" date="2023" name="Sci. Data">
        <title>Genome assembly of the Korean intertidal mud-creeper Batillaria attramentaria.</title>
        <authorList>
            <person name="Patra A.K."/>
            <person name="Ho P.T."/>
            <person name="Jun S."/>
            <person name="Lee S.J."/>
            <person name="Kim Y."/>
            <person name="Won Y.J."/>
        </authorList>
    </citation>
    <scope>NUCLEOTIDE SEQUENCE [LARGE SCALE GENOMIC DNA]</scope>
    <source>
        <strain evidence="2">Wonlab-2016</strain>
    </source>
</reference>
<name>A0ABD0K664_9CAEN</name>
<keyword evidence="1" id="KW-0812">Transmembrane</keyword>
<keyword evidence="1" id="KW-1133">Transmembrane helix</keyword>
<evidence type="ECO:0000313" key="3">
    <source>
        <dbReference type="Proteomes" id="UP001519460"/>
    </source>
</evidence>
<dbReference type="Proteomes" id="UP001519460">
    <property type="component" value="Unassembled WGS sequence"/>
</dbReference>